<dbReference type="InterPro" id="IPR051061">
    <property type="entry name" value="Zinc_finger_trans_reg"/>
</dbReference>
<evidence type="ECO:0000256" key="1">
    <source>
        <dbReference type="ARBA" id="ARBA00004123"/>
    </source>
</evidence>
<dbReference type="Gene3D" id="3.30.160.60">
    <property type="entry name" value="Classic Zinc Finger"/>
    <property type="match status" value="2"/>
</dbReference>
<dbReference type="GO" id="GO:0008270">
    <property type="term" value="F:zinc ion binding"/>
    <property type="evidence" value="ECO:0007669"/>
    <property type="project" value="UniProtKB-KW"/>
</dbReference>
<dbReference type="OrthoDB" id="6077919at2759"/>
<dbReference type="SMART" id="SM00355">
    <property type="entry name" value="ZnF_C2H2"/>
    <property type="match status" value="6"/>
</dbReference>
<evidence type="ECO:0000256" key="5">
    <source>
        <dbReference type="ARBA" id="ARBA00023015"/>
    </source>
</evidence>
<dbReference type="PANTHER" id="PTHR46179:SF13">
    <property type="entry name" value="C2H2-TYPE DOMAIN-CONTAINING PROTEIN"/>
    <property type="match status" value="1"/>
</dbReference>
<evidence type="ECO:0000256" key="7">
    <source>
        <dbReference type="ARBA" id="ARBA00023242"/>
    </source>
</evidence>
<dbReference type="GO" id="GO:0006357">
    <property type="term" value="P:regulation of transcription by RNA polymerase II"/>
    <property type="evidence" value="ECO:0007669"/>
    <property type="project" value="TreeGrafter"/>
</dbReference>
<feature type="domain" description="C2H2-type" evidence="10">
    <location>
        <begin position="499"/>
        <end position="529"/>
    </location>
</feature>
<evidence type="ECO:0000313" key="12">
    <source>
        <dbReference type="Proteomes" id="UP000775872"/>
    </source>
</evidence>
<feature type="compositionally biased region" description="Basic and acidic residues" evidence="9">
    <location>
        <begin position="630"/>
        <end position="647"/>
    </location>
</feature>
<protein>
    <recommendedName>
        <fullName evidence="10">C2H2-type domain-containing protein</fullName>
    </recommendedName>
</protein>
<keyword evidence="6" id="KW-0804">Transcription</keyword>
<evidence type="ECO:0000256" key="8">
    <source>
        <dbReference type="PROSITE-ProRule" id="PRU00042"/>
    </source>
</evidence>
<organism evidence="11 12">
    <name type="scientific">Clonostachys solani</name>
    <dbReference type="NCBI Taxonomy" id="160281"/>
    <lineage>
        <taxon>Eukaryota</taxon>
        <taxon>Fungi</taxon>
        <taxon>Dikarya</taxon>
        <taxon>Ascomycota</taxon>
        <taxon>Pezizomycotina</taxon>
        <taxon>Sordariomycetes</taxon>
        <taxon>Hypocreomycetidae</taxon>
        <taxon>Hypocreales</taxon>
        <taxon>Bionectriaceae</taxon>
        <taxon>Clonostachys</taxon>
    </lineage>
</organism>
<keyword evidence="4" id="KW-0862">Zinc</keyword>
<comment type="caution">
    <text evidence="11">The sequence shown here is derived from an EMBL/GenBank/DDBJ whole genome shotgun (WGS) entry which is preliminary data.</text>
</comment>
<dbReference type="PROSITE" id="PS50157">
    <property type="entry name" value="ZINC_FINGER_C2H2_2"/>
    <property type="match status" value="3"/>
</dbReference>
<dbReference type="GO" id="GO:0005634">
    <property type="term" value="C:nucleus"/>
    <property type="evidence" value="ECO:0007669"/>
    <property type="project" value="UniProtKB-SubCell"/>
</dbReference>
<keyword evidence="5" id="KW-0805">Transcription regulation</keyword>
<feature type="region of interest" description="Disordered" evidence="9">
    <location>
        <begin position="630"/>
        <end position="669"/>
    </location>
</feature>
<dbReference type="InterPro" id="IPR013087">
    <property type="entry name" value="Znf_C2H2_type"/>
</dbReference>
<keyword evidence="2" id="KW-0479">Metal-binding</keyword>
<evidence type="ECO:0000259" key="10">
    <source>
        <dbReference type="PROSITE" id="PS50157"/>
    </source>
</evidence>
<evidence type="ECO:0000256" key="4">
    <source>
        <dbReference type="ARBA" id="ARBA00022833"/>
    </source>
</evidence>
<proteinExistence type="predicted"/>
<dbReference type="EMBL" id="CABFOC020000045">
    <property type="protein sequence ID" value="CAH0053189.1"/>
    <property type="molecule type" value="Genomic_DNA"/>
</dbReference>
<reference evidence="11" key="1">
    <citation type="submission" date="2021-10" db="EMBL/GenBank/DDBJ databases">
        <authorList>
            <person name="Piombo E."/>
        </authorList>
    </citation>
    <scope>NUCLEOTIDE SEQUENCE</scope>
</reference>
<evidence type="ECO:0000256" key="9">
    <source>
        <dbReference type="SAM" id="MobiDB-lite"/>
    </source>
</evidence>
<dbReference type="PANTHER" id="PTHR46179">
    <property type="entry name" value="ZINC FINGER PROTEIN"/>
    <property type="match status" value="1"/>
</dbReference>
<evidence type="ECO:0000256" key="3">
    <source>
        <dbReference type="ARBA" id="ARBA00022771"/>
    </source>
</evidence>
<gene>
    <name evidence="11" type="ORF">CSOL1703_00005060</name>
</gene>
<feature type="region of interest" description="Disordered" evidence="9">
    <location>
        <begin position="1"/>
        <end position="41"/>
    </location>
</feature>
<feature type="domain" description="C2H2-type" evidence="10">
    <location>
        <begin position="530"/>
        <end position="560"/>
    </location>
</feature>
<evidence type="ECO:0000256" key="2">
    <source>
        <dbReference type="ARBA" id="ARBA00022723"/>
    </source>
</evidence>
<dbReference type="PROSITE" id="PS00028">
    <property type="entry name" value="ZINC_FINGER_C2H2_1"/>
    <property type="match status" value="3"/>
</dbReference>
<keyword evidence="3 8" id="KW-0863">Zinc-finger</keyword>
<feature type="domain" description="C2H2-type" evidence="10">
    <location>
        <begin position="473"/>
        <end position="500"/>
    </location>
</feature>
<sequence>MHNAAPGMESHGGQFGSQDNHFEDALPIPNPERRDGSESMQSWLLKDAPWAPSTVFSNGAVPFLRNSPQFQTYRTNFIPSDCGETQPDDSGYGKSIETTSIRGDDHYPSAPNPLGFENQLGGLQIVVQPEVLDQQTGSQFSADTPMSPDGLTCDCCNTAFKNKSELKKHRARKSRPFTCDRSDCSKSQVGFASNNDLVRHKRTVHGDNLKGRTYICSNGDCAKETPPKKWPRTDNFRSHLKRVHKIEQEGDKDLQRYLYEPVPDDLQGLGAKLHEPSTLHTESLFAAAPHTRAEQIAEFANTNPFPAASETPLYTPDVSLEGINPYSGNGFLEVPQDDSFGSHMGPAAFGSHPSAESFARSISPSSMMSPGAKMEPSESPYEANLGSQASVSSESVADEEQFVALDDDSENEKGGVEINEDKFEEYFSALPKDKKLEFLASVPAAMLQAALRQREEAPETDASQSTASIKGKVECNLCGKVFIRPCELRKHSKRHEKPYGCTVYQCEKTFGSKNDWKRHEGQQHTPLETWACDRSCGKVFGSRDQFKLHLEGSHHEMSLPTKEAKLEDNRQNMHSMSSFWCGFCRCMVPFVSDTNDPQGVRFDHIDDHFMGRRDQPKMNISEWLHMENAHTERKAPAKRALSKEGNMRKRKLSAASDARPSKQPHTSIV</sequence>
<accession>A0A9N9ZDD7</accession>
<dbReference type="Proteomes" id="UP000775872">
    <property type="component" value="Unassembled WGS sequence"/>
</dbReference>
<feature type="region of interest" description="Disordered" evidence="9">
    <location>
        <begin position="351"/>
        <end position="393"/>
    </location>
</feature>
<dbReference type="AlphaFoldDB" id="A0A9N9ZDD7"/>
<dbReference type="Pfam" id="PF00096">
    <property type="entry name" value="zf-C2H2"/>
    <property type="match status" value="1"/>
</dbReference>
<dbReference type="InterPro" id="IPR036236">
    <property type="entry name" value="Znf_C2H2_sf"/>
</dbReference>
<evidence type="ECO:0000313" key="11">
    <source>
        <dbReference type="EMBL" id="CAH0053189.1"/>
    </source>
</evidence>
<keyword evidence="12" id="KW-1185">Reference proteome</keyword>
<name>A0A9N9ZDD7_9HYPO</name>
<dbReference type="SUPFAM" id="SSF57667">
    <property type="entry name" value="beta-beta-alpha zinc fingers"/>
    <property type="match status" value="2"/>
</dbReference>
<comment type="subcellular location">
    <subcellularLocation>
        <location evidence="1">Nucleus</location>
    </subcellularLocation>
</comment>
<keyword evidence="7" id="KW-0539">Nucleus</keyword>
<evidence type="ECO:0000256" key="6">
    <source>
        <dbReference type="ARBA" id="ARBA00023163"/>
    </source>
</evidence>